<sequence length="302" mass="34278">MQKLICLPVLQDAHASLKTNSLNLNGFHLIIFVSKKLSSKLHEADGDLMCINLIFAIVPITSFVVTSKSLETWGNVFQGLSVGQRICEKHFSSTDIVREKIAKDSTGNILIKIIIKMKIINILLSSNPCTNNLFSSVKELNRDTDDDILATPIVTAGMLLLKLKGFTVKQYTNKRLANSSSDYILSVHKNDIPTPTANVYATKLVKKLLANKKIDIFSQIVINEESMSPYFEKSISVDEDLVIECRDLNKMEFKILLRIYQRSTRNRYKTKTTCFDVHGRFRHINCSLAYNYEKTLKKIPKI</sequence>
<dbReference type="EMBL" id="VUJU01005713">
    <property type="protein sequence ID" value="KAF0750450.1"/>
    <property type="molecule type" value="Genomic_DNA"/>
</dbReference>
<evidence type="ECO:0008006" key="3">
    <source>
        <dbReference type="Google" id="ProtNLM"/>
    </source>
</evidence>
<protein>
    <recommendedName>
        <fullName evidence="3">THAP-type domain-containing protein</fullName>
    </recommendedName>
</protein>
<accession>A0A6G0Y708</accession>
<evidence type="ECO:0000313" key="2">
    <source>
        <dbReference type="Proteomes" id="UP000478052"/>
    </source>
</evidence>
<gene>
    <name evidence="1" type="ORF">FWK35_00013684</name>
</gene>
<keyword evidence="2" id="KW-1185">Reference proteome</keyword>
<dbReference type="Proteomes" id="UP000478052">
    <property type="component" value="Unassembled WGS sequence"/>
</dbReference>
<name>A0A6G0Y708_APHCR</name>
<comment type="caution">
    <text evidence="1">The sequence shown here is derived from an EMBL/GenBank/DDBJ whole genome shotgun (WGS) entry which is preliminary data.</text>
</comment>
<evidence type="ECO:0000313" key="1">
    <source>
        <dbReference type="EMBL" id="KAF0750450.1"/>
    </source>
</evidence>
<proteinExistence type="predicted"/>
<organism evidence="1 2">
    <name type="scientific">Aphis craccivora</name>
    <name type="common">Cowpea aphid</name>
    <dbReference type="NCBI Taxonomy" id="307492"/>
    <lineage>
        <taxon>Eukaryota</taxon>
        <taxon>Metazoa</taxon>
        <taxon>Ecdysozoa</taxon>
        <taxon>Arthropoda</taxon>
        <taxon>Hexapoda</taxon>
        <taxon>Insecta</taxon>
        <taxon>Pterygota</taxon>
        <taxon>Neoptera</taxon>
        <taxon>Paraneoptera</taxon>
        <taxon>Hemiptera</taxon>
        <taxon>Sternorrhyncha</taxon>
        <taxon>Aphidomorpha</taxon>
        <taxon>Aphidoidea</taxon>
        <taxon>Aphididae</taxon>
        <taxon>Aphidini</taxon>
        <taxon>Aphis</taxon>
        <taxon>Aphis</taxon>
    </lineage>
</organism>
<reference evidence="1 2" key="1">
    <citation type="submission" date="2019-08" db="EMBL/GenBank/DDBJ databases">
        <title>Whole genome of Aphis craccivora.</title>
        <authorList>
            <person name="Voronova N.V."/>
            <person name="Shulinski R.S."/>
            <person name="Bandarenka Y.V."/>
            <person name="Zhorov D.G."/>
            <person name="Warner D."/>
        </authorList>
    </citation>
    <scope>NUCLEOTIDE SEQUENCE [LARGE SCALE GENOMIC DNA]</scope>
    <source>
        <strain evidence="1">180601</strain>
        <tissue evidence="1">Whole Body</tissue>
    </source>
</reference>
<dbReference type="AlphaFoldDB" id="A0A6G0Y708"/>